<feature type="compositionally biased region" description="Low complexity" evidence="9">
    <location>
        <begin position="523"/>
        <end position="537"/>
    </location>
</feature>
<dbReference type="Proteomes" id="UP000037751">
    <property type="component" value="Unassembled WGS sequence"/>
</dbReference>
<dbReference type="GeneID" id="28726523"/>
<dbReference type="InterPro" id="IPR003527">
    <property type="entry name" value="MAP_kinase_CS"/>
</dbReference>
<protein>
    <recommendedName>
        <fullName evidence="1 8">Mitogen-activated protein kinase</fullName>
        <ecNumber evidence="1 8">2.7.11.24</ecNumber>
    </recommendedName>
</protein>
<evidence type="ECO:0000256" key="8">
    <source>
        <dbReference type="RuleBase" id="RU361165"/>
    </source>
</evidence>
<feature type="region of interest" description="Disordered" evidence="9">
    <location>
        <begin position="1"/>
        <end position="78"/>
    </location>
</feature>
<evidence type="ECO:0000313" key="12">
    <source>
        <dbReference type="Proteomes" id="UP000037751"/>
    </source>
</evidence>
<dbReference type="InterPro" id="IPR008271">
    <property type="entry name" value="Ser/Thr_kinase_AS"/>
</dbReference>
<evidence type="ECO:0000256" key="2">
    <source>
        <dbReference type="ARBA" id="ARBA00022527"/>
    </source>
</evidence>
<dbReference type="GO" id="GO:0005524">
    <property type="term" value="F:ATP binding"/>
    <property type="evidence" value="ECO:0007669"/>
    <property type="project" value="UniProtKB-UniRule"/>
</dbReference>
<dbReference type="CDD" id="cd07834">
    <property type="entry name" value="STKc_MAPK"/>
    <property type="match status" value="1"/>
</dbReference>
<dbReference type="OrthoDB" id="192887at2759"/>
<dbReference type="SUPFAM" id="SSF56112">
    <property type="entry name" value="Protein kinase-like (PK-like)"/>
    <property type="match status" value="1"/>
</dbReference>
<keyword evidence="6 7" id="KW-0067">ATP-binding</keyword>
<keyword evidence="8" id="KW-0460">Magnesium</keyword>
<feature type="domain" description="Protein kinase" evidence="10">
    <location>
        <begin position="116"/>
        <end position="436"/>
    </location>
</feature>
<feature type="compositionally biased region" description="Polar residues" evidence="9">
    <location>
        <begin position="1"/>
        <end position="21"/>
    </location>
</feature>
<accession>A0A0M8MKS7</accession>
<evidence type="ECO:0000313" key="11">
    <source>
        <dbReference type="EMBL" id="KOS13538.1"/>
    </source>
</evidence>
<comment type="similarity">
    <text evidence="8">Belongs to the protein kinase superfamily. Ser/Thr protein kinase family. MAP kinase subfamily.</text>
</comment>
<dbReference type="InterPro" id="IPR017441">
    <property type="entry name" value="Protein_kinase_ATP_BS"/>
</dbReference>
<keyword evidence="3 8" id="KW-0808">Transferase</keyword>
<sequence>MLSTVASLSNWLGGQPSASQPESHHEKVKAHATSQPNNNTLAPLGGGVARHATRSRTRTRSKRHSRSREASLEGATPPGWSRYTSKDYPLSLQNLEQRGYHTFFCLRVPFHVKKRYSFVRELGIGSYGCVALAYDNDTGQYVAIKRISNFFDREILTRRTLREVVMLHHLKDCSNVIDVLEFDVSFIEFNEVYLILGACDADLSQIINSRQALSEAHIKYFMVQLIRAVYYMHSAHIIHRDIKPGNLLVNANCYLQVCDFGMSRAFETDDNDYLSKHKSSSGKEQDLSVSVCQDSAHRVRFPGGPLTDYVSTRWYRAPEVMLGYQGGYGPALDIWSVGCILAELLGGEPLFPGTDYVDQLSQIYHVLGTPSENVINKIRSKRAKDHLQSLPTEKSSSFSELFPSAPKQAIDLLSKLLHWDPQERITAGEALAHPWFERYRNVSFSAQQAPVFHRFREVELIHAPSDFKRALEWESKSIGYSSLSHQGTTAQQLDHKKSSSVHSTGRSDTPDLDRHSTYTEGDSSPPSSNSPGPMVSPHSSGTMASVRETVDTNPPTFGSHRLREQPSPSEDREQKVPRRTDNHEFSLLKTAKSLLHW</sequence>
<dbReference type="InterPro" id="IPR011009">
    <property type="entry name" value="Kinase-like_dom_sf"/>
</dbReference>
<evidence type="ECO:0000259" key="10">
    <source>
        <dbReference type="PROSITE" id="PS50011"/>
    </source>
</evidence>
<dbReference type="Gene3D" id="3.30.200.20">
    <property type="entry name" value="Phosphorylase Kinase, domain 1"/>
    <property type="match status" value="1"/>
</dbReference>
<evidence type="ECO:0000256" key="5">
    <source>
        <dbReference type="ARBA" id="ARBA00022777"/>
    </source>
</evidence>
<feature type="compositionally biased region" description="Basic residues" evidence="9">
    <location>
        <begin position="51"/>
        <end position="66"/>
    </location>
</feature>
<dbReference type="STRING" id="77020.A0A0M8MKS7"/>
<dbReference type="InterPro" id="IPR050117">
    <property type="entry name" value="MAPK"/>
</dbReference>
<dbReference type="EMBL" id="LGAV01000006">
    <property type="protein sequence ID" value="KOS13538.1"/>
    <property type="molecule type" value="Genomic_DNA"/>
</dbReference>
<reference evidence="11 12" key="1">
    <citation type="submission" date="2015-07" db="EMBL/GenBank/DDBJ databases">
        <title>Draft Genome Sequence of Malassezia furfur CBS1878 and Malassezia pachydermatis CBS1879.</title>
        <authorList>
            <person name="Triana S."/>
            <person name="Ohm R."/>
            <person name="Gonzalez A."/>
            <person name="DeCock H."/>
            <person name="Restrepo S."/>
            <person name="Celis A."/>
        </authorList>
    </citation>
    <scope>NUCLEOTIDE SEQUENCE [LARGE SCALE GENOMIC DNA]</scope>
    <source>
        <strain evidence="11 12">CBS 1879</strain>
    </source>
</reference>
<dbReference type="PROSITE" id="PS00108">
    <property type="entry name" value="PROTEIN_KINASE_ST"/>
    <property type="match status" value="1"/>
</dbReference>
<gene>
    <name evidence="11" type="ORF">Malapachy_0115</name>
</gene>
<feature type="compositionally biased region" description="Basic and acidic residues" evidence="9">
    <location>
        <begin position="561"/>
        <end position="586"/>
    </location>
</feature>
<feature type="region of interest" description="Disordered" evidence="9">
    <location>
        <begin position="484"/>
        <end position="589"/>
    </location>
</feature>
<dbReference type="SMART" id="SM00220">
    <property type="entry name" value="S_TKc"/>
    <property type="match status" value="1"/>
</dbReference>
<organism evidence="11 12">
    <name type="scientific">Malassezia pachydermatis</name>
    <dbReference type="NCBI Taxonomy" id="77020"/>
    <lineage>
        <taxon>Eukaryota</taxon>
        <taxon>Fungi</taxon>
        <taxon>Dikarya</taxon>
        <taxon>Basidiomycota</taxon>
        <taxon>Ustilaginomycotina</taxon>
        <taxon>Malasseziomycetes</taxon>
        <taxon>Malasseziales</taxon>
        <taxon>Malasseziaceae</taxon>
        <taxon>Malassezia</taxon>
    </lineage>
</organism>
<dbReference type="EC" id="2.7.11.24" evidence="1 8"/>
<dbReference type="InterPro" id="IPR000719">
    <property type="entry name" value="Prot_kinase_dom"/>
</dbReference>
<dbReference type="PROSITE" id="PS01351">
    <property type="entry name" value="MAPK"/>
    <property type="match status" value="1"/>
</dbReference>
<dbReference type="AlphaFoldDB" id="A0A0M8MKS7"/>
<name>A0A0M8MKS7_9BASI</name>
<comment type="caution">
    <text evidence="11">The sequence shown here is derived from an EMBL/GenBank/DDBJ whole genome shotgun (WGS) entry which is preliminary data.</text>
</comment>
<keyword evidence="4 7" id="KW-0547">Nucleotide-binding</keyword>
<comment type="cofactor">
    <cofactor evidence="8">
        <name>Mg(2+)</name>
        <dbReference type="ChEBI" id="CHEBI:18420"/>
    </cofactor>
</comment>
<dbReference type="RefSeq" id="XP_017991170.1">
    <property type="nucleotide sequence ID" value="XM_018134648.1"/>
</dbReference>
<feature type="compositionally biased region" description="Basic and acidic residues" evidence="9">
    <location>
        <begin position="508"/>
        <end position="517"/>
    </location>
</feature>
<dbReference type="VEuPathDB" id="FungiDB:Malapachy_0115"/>
<evidence type="ECO:0000256" key="7">
    <source>
        <dbReference type="PROSITE-ProRule" id="PRU10141"/>
    </source>
</evidence>
<feature type="compositionally biased region" description="Polar residues" evidence="9">
    <location>
        <begin position="32"/>
        <end position="41"/>
    </location>
</feature>
<comment type="catalytic activity">
    <reaction evidence="8">
        <text>L-threonyl-[protein] + ATP = O-phospho-L-threonyl-[protein] + ADP + H(+)</text>
        <dbReference type="Rhea" id="RHEA:46608"/>
        <dbReference type="Rhea" id="RHEA-COMP:11060"/>
        <dbReference type="Rhea" id="RHEA-COMP:11605"/>
        <dbReference type="ChEBI" id="CHEBI:15378"/>
        <dbReference type="ChEBI" id="CHEBI:30013"/>
        <dbReference type="ChEBI" id="CHEBI:30616"/>
        <dbReference type="ChEBI" id="CHEBI:61977"/>
        <dbReference type="ChEBI" id="CHEBI:456216"/>
        <dbReference type="EC" id="2.7.11.24"/>
    </reaction>
</comment>
<evidence type="ECO:0000256" key="3">
    <source>
        <dbReference type="ARBA" id="ARBA00022679"/>
    </source>
</evidence>
<proteinExistence type="inferred from homology"/>
<feature type="binding site" evidence="7">
    <location>
        <position position="145"/>
    </location>
    <ligand>
        <name>ATP</name>
        <dbReference type="ChEBI" id="CHEBI:30616"/>
    </ligand>
</feature>
<keyword evidence="5 8" id="KW-0418">Kinase</keyword>
<dbReference type="PROSITE" id="PS50011">
    <property type="entry name" value="PROTEIN_KINASE_DOM"/>
    <property type="match status" value="1"/>
</dbReference>
<comment type="activity regulation">
    <text evidence="8">Activated by threonine and tyrosine phosphorylation.</text>
</comment>
<keyword evidence="12" id="KW-1185">Reference proteome</keyword>
<evidence type="ECO:0000256" key="4">
    <source>
        <dbReference type="ARBA" id="ARBA00022741"/>
    </source>
</evidence>
<evidence type="ECO:0000256" key="9">
    <source>
        <dbReference type="SAM" id="MobiDB-lite"/>
    </source>
</evidence>
<dbReference type="PROSITE" id="PS00107">
    <property type="entry name" value="PROTEIN_KINASE_ATP"/>
    <property type="match status" value="1"/>
</dbReference>
<dbReference type="PANTHER" id="PTHR24055">
    <property type="entry name" value="MITOGEN-ACTIVATED PROTEIN KINASE"/>
    <property type="match status" value="1"/>
</dbReference>
<dbReference type="GO" id="GO:0004707">
    <property type="term" value="F:MAP kinase activity"/>
    <property type="evidence" value="ECO:0007669"/>
    <property type="project" value="UniProtKB-EC"/>
</dbReference>
<dbReference type="Gene3D" id="1.10.510.10">
    <property type="entry name" value="Transferase(Phosphotransferase) domain 1"/>
    <property type="match status" value="1"/>
</dbReference>
<evidence type="ECO:0000256" key="6">
    <source>
        <dbReference type="ARBA" id="ARBA00022840"/>
    </source>
</evidence>
<dbReference type="Pfam" id="PF00069">
    <property type="entry name" value="Pkinase"/>
    <property type="match status" value="1"/>
</dbReference>
<evidence type="ECO:0000256" key="1">
    <source>
        <dbReference type="ARBA" id="ARBA00012411"/>
    </source>
</evidence>
<keyword evidence="2 8" id="KW-0723">Serine/threonine-protein kinase</keyword>